<evidence type="ECO:0000256" key="3">
    <source>
        <dbReference type="ARBA" id="ARBA00022723"/>
    </source>
</evidence>
<evidence type="ECO:0000256" key="2">
    <source>
        <dbReference type="ARBA" id="ARBA00008072"/>
    </source>
</evidence>
<feature type="domain" description="Alcohol dehydrogenase-like C-terminal" evidence="7">
    <location>
        <begin position="178"/>
        <end position="283"/>
    </location>
</feature>
<dbReference type="Gene3D" id="3.40.50.720">
    <property type="entry name" value="NAD(P)-binding Rossmann-like Domain"/>
    <property type="match status" value="1"/>
</dbReference>
<evidence type="ECO:0000259" key="7">
    <source>
        <dbReference type="Pfam" id="PF00107"/>
    </source>
</evidence>
<reference evidence="9" key="2">
    <citation type="journal article" date="2021" name="PeerJ">
        <title>Extensive microbial diversity within the chicken gut microbiome revealed by metagenomics and culture.</title>
        <authorList>
            <person name="Gilroy R."/>
            <person name="Ravi A."/>
            <person name="Getino M."/>
            <person name="Pursley I."/>
            <person name="Horton D.L."/>
            <person name="Alikhan N.F."/>
            <person name="Baker D."/>
            <person name="Gharbi K."/>
            <person name="Hall N."/>
            <person name="Watson M."/>
            <person name="Adriaenssens E.M."/>
            <person name="Foster-Nyarko E."/>
            <person name="Jarju S."/>
            <person name="Secka A."/>
            <person name="Antonio M."/>
            <person name="Oren A."/>
            <person name="Chaudhuri R.R."/>
            <person name="La Ragione R."/>
            <person name="Hildebrand F."/>
            <person name="Pallen M.J."/>
        </authorList>
    </citation>
    <scope>NUCLEOTIDE SEQUENCE</scope>
    <source>
        <strain evidence="9">9366</strain>
    </source>
</reference>
<protein>
    <submittedName>
        <fullName evidence="9">Alcohol dehydrogenase catalytic domain-containing protein</fullName>
    </submittedName>
</protein>
<dbReference type="PANTHER" id="PTHR42813:SF4">
    <property type="entry name" value="NADP-DEPENDENT ISOPROPANOL DEHYDROGENASE"/>
    <property type="match status" value="1"/>
</dbReference>
<dbReference type="InterPro" id="IPR036291">
    <property type="entry name" value="NAD(P)-bd_dom_sf"/>
</dbReference>
<reference evidence="9" key="1">
    <citation type="submission" date="2020-10" db="EMBL/GenBank/DDBJ databases">
        <authorList>
            <person name="Gilroy R."/>
        </authorList>
    </citation>
    <scope>NUCLEOTIDE SEQUENCE</scope>
    <source>
        <strain evidence="9">9366</strain>
    </source>
</reference>
<dbReference type="InterPro" id="IPR013154">
    <property type="entry name" value="ADH-like_N"/>
</dbReference>
<gene>
    <name evidence="9" type="ORF">IAB07_04680</name>
</gene>
<organism evidence="9 10">
    <name type="scientific">Candidatus Caccalectryoclostridium excrementigallinarum</name>
    <dbReference type="NCBI Taxonomy" id="2840710"/>
    <lineage>
        <taxon>Bacteria</taxon>
        <taxon>Bacillati</taxon>
        <taxon>Bacillota</taxon>
        <taxon>Clostridia</taxon>
        <taxon>Christensenellales</taxon>
        <taxon>Christensenellaceae</taxon>
        <taxon>Christensenellaceae incertae sedis</taxon>
        <taxon>Candidatus Caccalectryoclostridium</taxon>
    </lineage>
</organism>
<feature type="domain" description="Alcohol dehydrogenase-like N-terminal" evidence="8">
    <location>
        <begin position="25"/>
        <end position="129"/>
    </location>
</feature>
<dbReference type="SUPFAM" id="SSF51735">
    <property type="entry name" value="NAD(P)-binding Rossmann-fold domains"/>
    <property type="match status" value="1"/>
</dbReference>
<dbReference type="PANTHER" id="PTHR42813">
    <property type="entry name" value="ZINC-TYPE ALCOHOL DEHYDROGENASE-LIKE"/>
    <property type="match status" value="1"/>
</dbReference>
<dbReference type="Gene3D" id="3.90.180.10">
    <property type="entry name" value="Medium-chain alcohol dehydrogenases, catalytic domain"/>
    <property type="match status" value="1"/>
</dbReference>
<keyword evidence="3 6" id="KW-0479">Metal-binding</keyword>
<dbReference type="Proteomes" id="UP000824145">
    <property type="component" value="Unassembled WGS sequence"/>
</dbReference>
<comment type="cofactor">
    <cofactor evidence="1 6">
        <name>Zn(2+)</name>
        <dbReference type="ChEBI" id="CHEBI:29105"/>
    </cofactor>
</comment>
<evidence type="ECO:0000259" key="8">
    <source>
        <dbReference type="Pfam" id="PF08240"/>
    </source>
</evidence>
<keyword evidence="5" id="KW-0560">Oxidoreductase</keyword>
<sequence length="346" mass="37502">MLTYSYLGDKAAGFCQKPQPELVEDTDALVRVTLSSICTSDLHIIGGYVPRAQKGVTLGHEAVGIVEKVGAGVKKLRQGDRVAINVETFCGECFFCKRGWVNNCTDKNGGWALGCRIDGMQAPFVRVPFADNCLSRLPLGVSDRQALFVGDILATGYWAADISEIEEGEEVLVLGGGPTGICCALCAELKGVRVSVSEKDEKRRAFIAANYPFLRALSPEEAESLFPRLARGGADRVIEAAGGEDTFEQAWRLARPNAVVTIVAMYESDRILPLPRMYGKNLVFKTGGVDGSKCDEIISLIAAGRLNTLPLITHTFAFEEIERAYELFAAHSDGVMKVAVIYAEPE</sequence>
<evidence type="ECO:0000256" key="1">
    <source>
        <dbReference type="ARBA" id="ARBA00001947"/>
    </source>
</evidence>
<dbReference type="EMBL" id="DVNJ01000024">
    <property type="protein sequence ID" value="HIU63041.1"/>
    <property type="molecule type" value="Genomic_DNA"/>
</dbReference>
<evidence type="ECO:0000256" key="4">
    <source>
        <dbReference type="ARBA" id="ARBA00022833"/>
    </source>
</evidence>
<dbReference type="InterPro" id="IPR013149">
    <property type="entry name" value="ADH-like_C"/>
</dbReference>
<comment type="similarity">
    <text evidence="2 6">Belongs to the zinc-containing alcohol dehydrogenase family.</text>
</comment>
<comment type="caution">
    <text evidence="9">The sequence shown here is derived from an EMBL/GenBank/DDBJ whole genome shotgun (WGS) entry which is preliminary data.</text>
</comment>
<name>A0A9D1MMJ2_9FIRM</name>
<dbReference type="GO" id="GO:0016491">
    <property type="term" value="F:oxidoreductase activity"/>
    <property type="evidence" value="ECO:0007669"/>
    <property type="project" value="UniProtKB-KW"/>
</dbReference>
<evidence type="ECO:0000256" key="6">
    <source>
        <dbReference type="RuleBase" id="RU361277"/>
    </source>
</evidence>
<dbReference type="Pfam" id="PF00107">
    <property type="entry name" value="ADH_zinc_N"/>
    <property type="match status" value="1"/>
</dbReference>
<dbReference type="InterPro" id="IPR002328">
    <property type="entry name" value="ADH_Zn_CS"/>
</dbReference>
<dbReference type="InterPro" id="IPR011032">
    <property type="entry name" value="GroES-like_sf"/>
</dbReference>
<keyword evidence="4 6" id="KW-0862">Zinc</keyword>
<dbReference type="AlphaFoldDB" id="A0A9D1MMJ2"/>
<evidence type="ECO:0000313" key="9">
    <source>
        <dbReference type="EMBL" id="HIU63041.1"/>
    </source>
</evidence>
<proteinExistence type="inferred from homology"/>
<evidence type="ECO:0000256" key="5">
    <source>
        <dbReference type="ARBA" id="ARBA00023002"/>
    </source>
</evidence>
<evidence type="ECO:0000313" key="10">
    <source>
        <dbReference type="Proteomes" id="UP000824145"/>
    </source>
</evidence>
<dbReference type="PROSITE" id="PS00059">
    <property type="entry name" value="ADH_ZINC"/>
    <property type="match status" value="1"/>
</dbReference>
<accession>A0A9D1MMJ2</accession>
<dbReference type="Pfam" id="PF08240">
    <property type="entry name" value="ADH_N"/>
    <property type="match status" value="1"/>
</dbReference>
<dbReference type="SUPFAM" id="SSF50129">
    <property type="entry name" value="GroES-like"/>
    <property type="match status" value="1"/>
</dbReference>
<dbReference type="GO" id="GO:0008270">
    <property type="term" value="F:zinc ion binding"/>
    <property type="evidence" value="ECO:0007669"/>
    <property type="project" value="InterPro"/>
</dbReference>